<evidence type="ECO:0000256" key="10">
    <source>
        <dbReference type="ARBA" id="ARBA00022989"/>
    </source>
</evidence>
<evidence type="ECO:0000256" key="11">
    <source>
        <dbReference type="ARBA" id="ARBA00023004"/>
    </source>
</evidence>
<feature type="transmembrane region" description="Helical" evidence="13">
    <location>
        <begin position="61"/>
        <end position="83"/>
    </location>
</feature>
<keyword evidence="10 13" id="KW-1133">Transmembrane helix</keyword>
<feature type="transmembrane region" description="Helical" evidence="13">
    <location>
        <begin position="694"/>
        <end position="713"/>
    </location>
</feature>
<dbReference type="NCBIfam" id="TIGR00203">
    <property type="entry name" value="cydB"/>
    <property type="match status" value="1"/>
</dbReference>
<dbReference type="GO" id="GO:0070069">
    <property type="term" value="C:cytochrome complex"/>
    <property type="evidence" value="ECO:0007669"/>
    <property type="project" value="InterPro"/>
</dbReference>
<dbReference type="PANTHER" id="PTHR30365:SF14">
    <property type="entry name" value="CYTOCHROME BD MENAQUINOL OXIDASE SUBUNIT I-RELATED"/>
    <property type="match status" value="1"/>
</dbReference>
<feature type="transmembrane region" description="Helical" evidence="13">
    <location>
        <begin position="192"/>
        <end position="216"/>
    </location>
</feature>
<dbReference type="GO" id="GO:0005886">
    <property type="term" value="C:plasma membrane"/>
    <property type="evidence" value="ECO:0007669"/>
    <property type="project" value="UniProtKB-SubCell"/>
</dbReference>
<keyword evidence="7 13" id="KW-0812">Transmembrane</keyword>
<keyword evidence="4" id="KW-0813">Transport</keyword>
<feature type="transmembrane region" description="Helical" evidence="13">
    <location>
        <begin position="719"/>
        <end position="739"/>
    </location>
</feature>
<keyword evidence="9" id="KW-0249">Electron transport</keyword>
<feature type="transmembrane region" description="Helical" evidence="13">
    <location>
        <begin position="103"/>
        <end position="126"/>
    </location>
</feature>
<feature type="transmembrane region" description="Helical" evidence="13">
    <location>
        <begin position="489"/>
        <end position="505"/>
    </location>
</feature>
<evidence type="ECO:0000256" key="12">
    <source>
        <dbReference type="ARBA" id="ARBA00023136"/>
    </source>
</evidence>
<dbReference type="InterPro" id="IPR002585">
    <property type="entry name" value="Cyt-d_ubiquinol_oxidase_su_1"/>
</dbReference>
<evidence type="ECO:0000256" key="1">
    <source>
        <dbReference type="ARBA" id="ARBA00004651"/>
    </source>
</evidence>
<feature type="transmembrane region" description="Helical" evidence="13">
    <location>
        <begin position="608"/>
        <end position="629"/>
    </location>
</feature>
<feature type="transmembrane region" description="Helical" evidence="13">
    <location>
        <begin position="138"/>
        <end position="161"/>
    </location>
</feature>
<dbReference type="PaxDb" id="321967-LSEI_0012"/>
<accession>Q03D44</accession>
<dbReference type="EMBL" id="CP000423">
    <property type="protein sequence ID" value="ABJ68878.1"/>
    <property type="molecule type" value="Genomic_DNA"/>
</dbReference>
<evidence type="ECO:0000313" key="15">
    <source>
        <dbReference type="Proteomes" id="UP000001651"/>
    </source>
</evidence>
<protein>
    <submittedName>
        <fullName evidence="14">Cytochrome bd quinol oxidase subunit 2 apoprotein / cytochrome bd quinol oxidase subunit 1 apoprotein</fullName>
        <ecNumber evidence="14">1.10.3.-</ecNumber>
    </submittedName>
</protein>
<dbReference type="STRING" id="321967.LSEI_0012"/>
<dbReference type="Pfam" id="PF01654">
    <property type="entry name" value="Cyt_bd_oxida_I"/>
    <property type="match status" value="1"/>
</dbReference>
<evidence type="ECO:0000256" key="3">
    <source>
        <dbReference type="ARBA" id="ARBA00009819"/>
    </source>
</evidence>
<evidence type="ECO:0000256" key="5">
    <source>
        <dbReference type="ARBA" id="ARBA00022475"/>
    </source>
</evidence>
<dbReference type="AlphaFoldDB" id="Q03D44"/>
<dbReference type="GO" id="GO:0016682">
    <property type="term" value="F:oxidoreductase activity, acting on diphenols and related substances as donors, oxygen as acceptor"/>
    <property type="evidence" value="ECO:0007669"/>
    <property type="project" value="TreeGrafter"/>
</dbReference>
<gene>
    <name evidence="14" type="ordered locus">LSEI_0012</name>
</gene>
<keyword evidence="14" id="KW-0560">Oxidoreductase</keyword>
<feature type="transmembrane region" description="Helical" evidence="13">
    <location>
        <begin position="348"/>
        <end position="370"/>
    </location>
</feature>
<dbReference type="KEGG" id="lca:LSEI_0012"/>
<dbReference type="HOGENOM" id="CLU_341894_0_0_9"/>
<feature type="transmembrane region" description="Helical" evidence="13">
    <location>
        <begin position="28"/>
        <end position="49"/>
    </location>
</feature>
<dbReference type="Proteomes" id="UP000001651">
    <property type="component" value="Chromosome"/>
</dbReference>
<sequence>MGLTLATIPLAVTNLSRMQFAVTAITHFLFVTTTIGMLLTTMIFEFMYAYGRGDTEKYGRLTLFFSRIFFFSFGTGVVTGLIMEFQFGMNWSAFTRLMGDVAGVPLAIESMISFFVESTIIGLWRFTWGKLPKRAHAWLGVGMLGASLFSIVWIIAINAFMQNPYGFRLEGGRARLTSLITLLQNPQYRPEFLHVLFAILITGGFLTAGIAAWQILHKRDTSAFKIAVQIGLLIALPAAFLQPAQGDDQGAATAALQPMKFTAIEGRYETEGSPTTGAPWAMAALINEDTHTTKAVSIPNMGTYFGKNTFTGTMPGMNAVAKMYHAKFDKTVAKSYDGQMTYYPPVTLLFWTMHLMVYAGYFFTMFALFATIMLHRRQSAIEDHPKTLRTLGWVLWLPYLTFTSGWIVAEVGRYPFVVYGLLTQYDAVSPSVTVTEAGTSLALFLMADIFLVTTMIYISHRTVKRGCRKSPVIIQKIAQFRIHLQRRRSVMPSLSNLQVIFLGIISTELMLFFVLDGADFGAGMATFFVGDDLSKRQQIMKVTGPVWGGNETWAVTAFAVMFAAYPGWYSALTSGYYPLIFLMLFFLIFRGVSFDYRNQWHSRHYNRFWDWALFIGSLMPPFLLGIIFSSTVSGVPIRNGFVYASMGDILTPFSILGGILAVLFSLNVGLNRVIKKVTEPVATSLTVALKRTTWILYPALVLFAILLPFNTQFFTNRPVIVTLLLILLVAFLGVETWAISQQRRRVAFWLSVGTMASFIYTIFLGVFPTLIVGRTAGTSITALTATSGPVSLLWTAWLFGFTIILMVGLQATAYHLINKYYHEPASPMI</sequence>
<keyword evidence="6" id="KW-0349">Heme</keyword>
<dbReference type="PANTHER" id="PTHR30365">
    <property type="entry name" value="CYTOCHROME D UBIQUINOL OXIDASE"/>
    <property type="match status" value="1"/>
</dbReference>
<keyword evidence="15" id="KW-1185">Reference proteome</keyword>
<dbReference type="PATRIC" id="fig|321967.11.peg.47"/>
<evidence type="ECO:0000256" key="6">
    <source>
        <dbReference type="ARBA" id="ARBA00022617"/>
    </source>
</evidence>
<feature type="transmembrane region" description="Helical" evidence="13">
    <location>
        <begin position="391"/>
        <end position="409"/>
    </location>
</feature>
<comment type="similarity">
    <text evidence="2">Belongs to the cytochrome ubiquinol oxidase subunit 2 family.</text>
</comment>
<evidence type="ECO:0000256" key="13">
    <source>
        <dbReference type="SAM" id="Phobius"/>
    </source>
</evidence>
<keyword evidence="12 13" id="KW-0472">Membrane</keyword>
<keyword evidence="11" id="KW-0408">Iron</keyword>
<feature type="transmembrane region" description="Helical" evidence="13">
    <location>
        <begin position="649"/>
        <end position="670"/>
    </location>
</feature>
<evidence type="ECO:0000256" key="2">
    <source>
        <dbReference type="ARBA" id="ARBA00007543"/>
    </source>
</evidence>
<feature type="transmembrane region" description="Helical" evidence="13">
    <location>
        <begin position="746"/>
        <end position="772"/>
    </location>
</feature>
<evidence type="ECO:0000256" key="9">
    <source>
        <dbReference type="ARBA" id="ARBA00022982"/>
    </source>
</evidence>
<dbReference type="GO" id="GO:0046872">
    <property type="term" value="F:metal ion binding"/>
    <property type="evidence" value="ECO:0007669"/>
    <property type="project" value="UniProtKB-KW"/>
</dbReference>
<comment type="subcellular location">
    <subcellularLocation>
        <location evidence="1">Cell membrane</location>
        <topology evidence="1">Multi-pass membrane protein</topology>
    </subcellularLocation>
</comment>
<evidence type="ECO:0000256" key="8">
    <source>
        <dbReference type="ARBA" id="ARBA00022723"/>
    </source>
</evidence>
<dbReference type="Pfam" id="PF02322">
    <property type="entry name" value="Cyt_bd_oxida_II"/>
    <property type="match status" value="1"/>
</dbReference>
<evidence type="ECO:0000256" key="7">
    <source>
        <dbReference type="ARBA" id="ARBA00022692"/>
    </source>
</evidence>
<feature type="transmembrane region" description="Helical" evidence="13">
    <location>
        <begin position="223"/>
        <end position="241"/>
    </location>
</feature>
<dbReference type="GO" id="GO:0019646">
    <property type="term" value="P:aerobic electron transport chain"/>
    <property type="evidence" value="ECO:0007669"/>
    <property type="project" value="InterPro"/>
</dbReference>
<organism evidence="14 15">
    <name type="scientific">Lacticaseibacillus paracasei (strain ATCC 334 / BCRC 17002 / CCUG 31169 / CIP 107868 / KCTC 3260 / NRRL B-441)</name>
    <name type="common">Lactobacillus paracasei</name>
    <dbReference type="NCBI Taxonomy" id="321967"/>
    <lineage>
        <taxon>Bacteria</taxon>
        <taxon>Bacillati</taxon>
        <taxon>Bacillota</taxon>
        <taxon>Bacilli</taxon>
        <taxon>Lactobacillales</taxon>
        <taxon>Lactobacillaceae</taxon>
        <taxon>Lacticaseibacillus</taxon>
    </lineage>
</organism>
<evidence type="ECO:0000313" key="14">
    <source>
        <dbReference type="EMBL" id="ABJ68878.1"/>
    </source>
</evidence>
<name>Q03D44_LACP3</name>
<reference evidence="14 15" key="1">
    <citation type="journal article" date="2006" name="Proc. Natl. Acad. Sci. U.S.A.">
        <title>Comparative genomics of the lactic acid bacteria.</title>
        <authorList>
            <person name="Makarova K."/>
            <person name="Slesarev A."/>
            <person name="Wolf Y."/>
            <person name="Sorokin A."/>
            <person name="Mirkin B."/>
            <person name="Koonin E."/>
            <person name="Pavlov A."/>
            <person name="Pavlova N."/>
            <person name="Karamychev V."/>
            <person name="Polouchine N."/>
            <person name="Shakhova V."/>
            <person name="Grigoriev I."/>
            <person name="Lou Y."/>
            <person name="Rohksar D."/>
            <person name="Lucas S."/>
            <person name="Huang K."/>
            <person name="Goodstein D.M."/>
            <person name="Hawkins T."/>
            <person name="Plengvidhya V."/>
            <person name="Welker D."/>
            <person name="Hughes J."/>
            <person name="Goh Y."/>
            <person name="Benson A."/>
            <person name="Baldwin K."/>
            <person name="Lee J.H."/>
            <person name="Diaz-Muniz I."/>
            <person name="Dosti B."/>
            <person name="Smeianov V."/>
            <person name="Wechter W."/>
            <person name="Barabote R."/>
            <person name="Lorca G."/>
            <person name="Altermann E."/>
            <person name="Barrangou R."/>
            <person name="Ganesan B."/>
            <person name="Xie Y."/>
            <person name="Rawsthorne H."/>
            <person name="Tamir D."/>
            <person name="Parker C."/>
            <person name="Breidt F."/>
            <person name="Broadbent J."/>
            <person name="Hutkins R."/>
            <person name="O'Sullivan D."/>
            <person name="Steele J."/>
            <person name="Unlu G."/>
            <person name="Saier M."/>
            <person name="Klaenhammer T."/>
            <person name="Richardson P."/>
            <person name="Kozyavkin S."/>
            <person name="Weimer B."/>
            <person name="Mills D."/>
        </authorList>
    </citation>
    <scope>NUCLEOTIDE SEQUENCE [LARGE SCALE GENOMIC DNA]</scope>
    <source>
        <strain evidence="15">ATCC 334 / BCRC 17002 / CCUG 31169 / CIP 107868 / KCTC 3260 / NRRL B-441</strain>
    </source>
</reference>
<dbReference type="InterPro" id="IPR003317">
    <property type="entry name" value="Cyt-d_oxidase_su2"/>
</dbReference>
<dbReference type="GO" id="GO:0009055">
    <property type="term" value="F:electron transfer activity"/>
    <property type="evidence" value="ECO:0007669"/>
    <property type="project" value="InterPro"/>
</dbReference>
<dbReference type="EC" id="1.10.3.-" evidence="14"/>
<keyword evidence="8" id="KW-0479">Metal-binding</keyword>
<evidence type="ECO:0000256" key="4">
    <source>
        <dbReference type="ARBA" id="ARBA00022448"/>
    </source>
</evidence>
<dbReference type="GO" id="GO:0020037">
    <property type="term" value="F:heme binding"/>
    <property type="evidence" value="ECO:0007669"/>
    <property type="project" value="TreeGrafter"/>
</dbReference>
<comment type="similarity">
    <text evidence="3">Belongs to the cytochrome ubiquinol oxidase subunit 1 family.</text>
</comment>
<feature type="transmembrane region" description="Helical" evidence="13">
    <location>
        <begin position="792"/>
        <end position="817"/>
    </location>
</feature>
<feature type="transmembrane region" description="Helical" evidence="13">
    <location>
        <begin position="575"/>
        <end position="596"/>
    </location>
</feature>
<feature type="transmembrane region" description="Helical" evidence="13">
    <location>
        <begin position="441"/>
        <end position="459"/>
    </location>
</feature>
<proteinExistence type="inferred from homology"/>
<keyword evidence="5" id="KW-1003">Cell membrane</keyword>